<dbReference type="PANTHER" id="PTHR43615">
    <property type="entry name" value="PHOSPHOENOLPYRUVATE SYNTHASE-RELATED"/>
    <property type="match status" value="1"/>
</dbReference>
<evidence type="ECO:0000313" key="5">
    <source>
        <dbReference type="Proteomes" id="UP000642819"/>
    </source>
</evidence>
<organism evidence="4 5">
    <name type="scientific">Zhihengliuella salsuginis</name>
    <dbReference type="NCBI Taxonomy" id="578222"/>
    <lineage>
        <taxon>Bacteria</taxon>
        <taxon>Bacillati</taxon>
        <taxon>Actinomycetota</taxon>
        <taxon>Actinomycetes</taxon>
        <taxon>Micrococcales</taxon>
        <taxon>Micrococcaceae</taxon>
        <taxon>Zhihengliuella</taxon>
    </lineage>
</organism>
<comment type="caution">
    <text evidence="4">The sequence shown here is derived from an EMBL/GenBank/DDBJ whole genome shotgun (WGS) entry which is preliminary data.</text>
</comment>
<evidence type="ECO:0008006" key="6">
    <source>
        <dbReference type="Google" id="ProtNLM"/>
    </source>
</evidence>
<evidence type="ECO:0000313" key="4">
    <source>
        <dbReference type="EMBL" id="GHD06451.1"/>
    </source>
</evidence>
<dbReference type="InterPro" id="IPR036637">
    <property type="entry name" value="Phosphohistidine_dom_sf"/>
</dbReference>
<sequence>MATNQPEPGDTAAPLVLGLRDPAAGEPALTGGKAANLSSLIGAGFRVPDGFVVTTRAYAEALERGGLGPRIATHLDSGEGAAGRIADEFAGLELPGAVREAVDAAYARLGSPAVAVRSSATDEDLPGASFAGQQETYLNVAGPAALHRAVRDCWASLYSERAIDYRRERGITAEVGIAVVVQKMVEPEHAGVLFTADVVTGARDRTIVESSPGLGEAVVSGLVTPDHHVLDADGRILVSRPGRREVVVRSAPGGGTTTEAAGGAAAPDRADGLGAETLAGLAALGARAQEHFGRPQDMEWALAGGRLHVLQSRPLTALPPAPVKLSRVQRIAGPVIAELIPERPYPMDMSAWVGPGVGTMVSRMLREIPGLEVDLVEELPEVGGVVDRFVPPRPRPTRALLTAPYRLQAKIRRNDPARWRDDARCAAFEAGLAAELDRPAGGLAWAELVRRPGRAVEIGDLITDLRVDYLPRAGLDLLRLRAALVLVGRGRLFADLLTGARTRTGDANAAVARLAALVRAEPELARRAGAGELTGDALAGFPGVARAFAALLDEYGHRETRSILYLSAPTWADSPETVLGAVAGLACAGPTGAPGGTPGVASDAERRLDASPLLRRSPRLAAALHRRVDAARAGVALREDTHFDYTRVLPLARGAVQEMGRRLAEAGVVERADDVWHLRLEEIEPLPEPEAAGAADRARLRELVAQRRQRRVELEGAPLIAASTLFPKRRAAADALVAGAPVGGGRRTGTVRIVRHAGEFSKLRPGEILVCPGTNPAWTPLFAFAAAVVVDTGGPGSHAAIVAREYGIPAVMGTGDATAVLHDGDRVTVDGDRGTVETATGGDPGRG</sequence>
<feature type="domain" description="Pyruvate phosphate dikinase AMP/ATP-binding" evidence="3">
    <location>
        <begin position="29"/>
        <end position="319"/>
    </location>
</feature>
<evidence type="ECO:0000256" key="1">
    <source>
        <dbReference type="SAM" id="MobiDB-lite"/>
    </source>
</evidence>
<evidence type="ECO:0000259" key="3">
    <source>
        <dbReference type="Pfam" id="PF01326"/>
    </source>
</evidence>
<dbReference type="EMBL" id="BMXK01000006">
    <property type="protein sequence ID" value="GHD06451.1"/>
    <property type="molecule type" value="Genomic_DNA"/>
</dbReference>
<dbReference type="PANTHER" id="PTHR43615:SF1">
    <property type="entry name" value="PPDK_N DOMAIN-CONTAINING PROTEIN"/>
    <property type="match status" value="1"/>
</dbReference>
<dbReference type="InterPro" id="IPR051549">
    <property type="entry name" value="PEP_Utilizing_Enz"/>
</dbReference>
<dbReference type="Pfam" id="PF01326">
    <property type="entry name" value="PPDK_N"/>
    <property type="match status" value="1"/>
</dbReference>
<dbReference type="InterPro" id="IPR002192">
    <property type="entry name" value="PPDK_AMP/ATP-bd"/>
</dbReference>
<dbReference type="InterPro" id="IPR013815">
    <property type="entry name" value="ATP_grasp_subdomain_1"/>
</dbReference>
<name>A0ABQ3GIE9_9MICC</name>
<dbReference type="SUPFAM" id="SSF56059">
    <property type="entry name" value="Glutathione synthetase ATP-binding domain-like"/>
    <property type="match status" value="1"/>
</dbReference>
<gene>
    <name evidence="4" type="ORF">GCM10008096_16460</name>
</gene>
<feature type="domain" description="PEP-utilising enzyme mobile" evidence="2">
    <location>
        <begin position="764"/>
        <end position="834"/>
    </location>
</feature>
<dbReference type="Gene3D" id="3.50.30.10">
    <property type="entry name" value="Phosphohistidine domain"/>
    <property type="match status" value="1"/>
</dbReference>
<evidence type="ECO:0000259" key="2">
    <source>
        <dbReference type="Pfam" id="PF00391"/>
    </source>
</evidence>
<keyword evidence="5" id="KW-1185">Reference proteome</keyword>
<accession>A0ABQ3GIE9</accession>
<dbReference type="Pfam" id="PF00391">
    <property type="entry name" value="PEP-utilizers"/>
    <property type="match status" value="1"/>
</dbReference>
<feature type="region of interest" description="Disordered" evidence="1">
    <location>
        <begin position="828"/>
        <end position="847"/>
    </location>
</feature>
<dbReference type="SUPFAM" id="SSF52009">
    <property type="entry name" value="Phosphohistidine domain"/>
    <property type="match status" value="1"/>
</dbReference>
<proteinExistence type="predicted"/>
<dbReference type="Gene3D" id="3.30.1490.20">
    <property type="entry name" value="ATP-grasp fold, A domain"/>
    <property type="match status" value="1"/>
</dbReference>
<dbReference type="Gene3D" id="3.30.470.20">
    <property type="entry name" value="ATP-grasp fold, B domain"/>
    <property type="match status" value="1"/>
</dbReference>
<dbReference type="Proteomes" id="UP000642819">
    <property type="component" value="Unassembled WGS sequence"/>
</dbReference>
<reference evidence="5" key="1">
    <citation type="journal article" date="2019" name="Int. J. Syst. Evol. Microbiol.">
        <title>The Global Catalogue of Microorganisms (GCM) 10K type strain sequencing project: providing services to taxonomists for standard genome sequencing and annotation.</title>
        <authorList>
            <consortium name="The Broad Institute Genomics Platform"/>
            <consortium name="The Broad Institute Genome Sequencing Center for Infectious Disease"/>
            <person name="Wu L."/>
            <person name="Ma J."/>
        </authorList>
    </citation>
    <scope>NUCLEOTIDE SEQUENCE [LARGE SCALE GENOMIC DNA]</scope>
    <source>
        <strain evidence="5">KCTC 19466</strain>
    </source>
</reference>
<dbReference type="InterPro" id="IPR008279">
    <property type="entry name" value="PEP-util_enz_mobile_dom"/>
</dbReference>
<protein>
    <recommendedName>
        <fullName evidence="6">Pyruvate, water dikinase</fullName>
    </recommendedName>
</protein>
<dbReference type="RefSeq" id="WP_189349666.1">
    <property type="nucleotide sequence ID" value="NZ_BMXK01000006.1"/>
</dbReference>